<sequence>MKKLTVLNKSILTALCVALCVVLPMTLHAIPKGGVLFSPMHLPVLLCGLVCGAPFGLVCGILGPLVSSLLTGMPVFGYMPVMMIELGLYGLISGLVMQFLRSGKLVVDLYAALVIAMLGGRVITGILRALIFAGGSYSWSAWATGYFVSCLPGIIIQLILIPIIYVALERAHLLPVRYPAVSVSAETEAA</sequence>
<keyword evidence="1" id="KW-0812">Transmembrane</keyword>
<keyword evidence="1" id="KW-1133">Transmembrane helix</keyword>
<evidence type="ECO:0000313" key="3">
    <source>
        <dbReference type="Proteomes" id="UP001197795"/>
    </source>
</evidence>
<accession>A0AAE3D639</accession>
<feature type="transmembrane region" description="Helical" evidence="1">
    <location>
        <begin position="146"/>
        <end position="168"/>
    </location>
</feature>
<proteinExistence type="predicted"/>
<gene>
    <name evidence="2" type="ORF">LKD75_05345</name>
</gene>
<name>A0AAE3D639_9FIRM</name>
<dbReference type="EMBL" id="JAJEPV010000009">
    <property type="protein sequence ID" value="MCC2119023.1"/>
    <property type="molecule type" value="Genomic_DNA"/>
</dbReference>
<dbReference type="Proteomes" id="UP001197795">
    <property type="component" value="Unassembled WGS sequence"/>
</dbReference>
<organism evidence="2 3">
    <name type="scientific">Waltera acetigignens</name>
    <dbReference type="NCBI Taxonomy" id="2981769"/>
    <lineage>
        <taxon>Bacteria</taxon>
        <taxon>Bacillati</taxon>
        <taxon>Bacillota</taxon>
        <taxon>Clostridia</taxon>
        <taxon>Lachnospirales</taxon>
        <taxon>Lachnospiraceae</taxon>
        <taxon>Waltera</taxon>
    </lineage>
</organism>
<feature type="transmembrane region" description="Helical" evidence="1">
    <location>
        <begin position="42"/>
        <end position="63"/>
    </location>
</feature>
<dbReference type="AlphaFoldDB" id="A0AAE3D639"/>
<dbReference type="RefSeq" id="WP_118668306.1">
    <property type="nucleotide sequence ID" value="NZ_JAJEPV010000009.1"/>
</dbReference>
<keyword evidence="1" id="KW-0472">Membrane</keyword>
<evidence type="ECO:0000256" key="1">
    <source>
        <dbReference type="SAM" id="Phobius"/>
    </source>
</evidence>
<feature type="transmembrane region" description="Helical" evidence="1">
    <location>
        <begin position="12"/>
        <end position="30"/>
    </location>
</feature>
<protein>
    <submittedName>
        <fullName evidence="2">ECF transporter S component</fullName>
    </submittedName>
</protein>
<feature type="transmembrane region" description="Helical" evidence="1">
    <location>
        <begin position="109"/>
        <end position="134"/>
    </location>
</feature>
<reference evidence="2 3" key="1">
    <citation type="submission" date="2021-10" db="EMBL/GenBank/DDBJ databases">
        <title>Anaerobic single-cell dispensing facilitates the cultivation of human gut bacteria.</title>
        <authorList>
            <person name="Afrizal A."/>
        </authorList>
    </citation>
    <scope>NUCLEOTIDE SEQUENCE [LARGE SCALE GENOMIC DNA]</scope>
    <source>
        <strain evidence="2 3">CLA-AA-H273</strain>
    </source>
</reference>
<dbReference type="InterPro" id="IPR024529">
    <property type="entry name" value="ECF_trnsprt_substrate-spec"/>
</dbReference>
<comment type="caution">
    <text evidence="2">The sequence shown here is derived from an EMBL/GenBank/DDBJ whole genome shotgun (WGS) entry which is preliminary data.</text>
</comment>
<dbReference type="Gene3D" id="1.10.1760.20">
    <property type="match status" value="1"/>
</dbReference>
<feature type="transmembrane region" description="Helical" evidence="1">
    <location>
        <begin position="75"/>
        <end position="97"/>
    </location>
</feature>
<keyword evidence="3" id="KW-1185">Reference proteome</keyword>
<dbReference type="Pfam" id="PF12822">
    <property type="entry name" value="ECF_trnsprt"/>
    <property type="match status" value="1"/>
</dbReference>
<dbReference type="GO" id="GO:0022857">
    <property type="term" value="F:transmembrane transporter activity"/>
    <property type="evidence" value="ECO:0007669"/>
    <property type="project" value="InterPro"/>
</dbReference>
<evidence type="ECO:0000313" key="2">
    <source>
        <dbReference type="EMBL" id="MCC2119023.1"/>
    </source>
</evidence>